<dbReference type="InterPro" id="IPR053149">
    <property type="entry name" value="TPK"/>
</dbReference>
<evidence type="ECO:0000313" key="9">
    <source>
        <dbReference type="Proteomes" id="UP000199026"/>
    </source>
</evidence>
<dbReference type="GO" id="GO:0016301">
    <property type="term" value="F:kinase activity"/>
    <property type="evidence" value="ECO:0007669"/>
    <property type="project" value="UniProtKB-KW"/>
</dbReference>
<evidence type="ECO:0000256" key="1">
    <source>
        <dbReference type="ARBA" id="ARBA00022679"/>
    </source>
</evidence>
<keyword evidence="9" id="KW-1185">Reference proteome</keyword>
<dbReference type="Pfam" id="PF04265">
    <property type="entry name" value="TPK_B1_binding"/>
    <property type="match status" value="1"/>
</dbReference>
<evidence type="ECO:0000256" key="4">
    <source>
        <dbReference type="ARBA" id="ARBA00022840"/>
    </source>
</evidence>
<gene>
    <name evidence="8" type="ORF">SAMN05444486_102203</name>
</gene>
<dbReference type="AlphaFoldDB" id="A0A1H3JXD0"/>
<proteinExistence type="predicted"/>
<sequence length="230" mass="24783">MKTAIVHDLEPVLLVGGGKKRKTGLEAASGLYRRVVAADSGADWLIAQGREPDMVIGDLDSISPEALTLLWPDRALRVNEQDSTDFEKCLTRIETPLVLGIGFLGGRVDHELAALHALAAYPERRCVLIGGEDIVFLAPPHLRLQLEAGTRVSLFPLGPMGAQSEGLRWPVDEVRFDPLRQIGTSNEALGLIELSVDGPTMLVILPLSELKGAMAALLDCGAGWPPQRTL</sequence>
<dbReference type="GeneID" id="78124278"/>
<evidence type="ECO:0000256" key="5">
    <source>
        <dbReference type="NCBIfam" id="TIGR01378"/>
    </source>
</evidence>
<keyword evidence="3 8" id="KW-0418">Kinase</keyword>
<evidence type="ECO:0000256" key="2">
    <source>
        <dbReference type="ARBA" id="ARBA00022741"/>
    </source>
</evidence>
<keyword evidence="1" id="KW-0808">Transferase</keyword>
<dbReference type="InterPro" id="IPR036759">
    <property type="entry name" value="TPK_catalytic_sf"/>
</dbReference>
<keyword evidence="2" id="KW-0547">Nucleotide-binding</keyword>
<dbReference type="SUPFAM" id="SSF63862">
    <property type="entry name" value="Thiamin pyrophosphokinase, substrate-binding domain"/>
    <property type="match status" value="1"/>
</dbReference>
<accession>A0A1H3JXD0</accession>
<evidence type="ECO:0000313" key="8">
    <source>
        <dbReference type="EMBL" id="SDY44145.1"/>
    </source>
</evidence>
<dbReference type="GO" id="GO:0004788">
    <property type="term" value="F:thiamine diphosphokinase activity"/>
    <property type="evidence" value="ECO:0007669"/>
    <property type="project" value="UniProtKB-UniRule"/>
</dbReference>
<dbReference type="GO" id="GO:0006772">
    <property type="term" value="P:thiamine metabolic process"/>
    <property type="evidence" value="ECO:0007669"/>
    <property type="project" value="UniProtKB-UniRule"/>
</dbReference>
<dbReference type="RefSeq" id="WP_089889617.1">
    <property type="nucleotide sequence ID" value="NZ_CALJFH010000002.1"/>
</dbReference>
<dbReference type="InterPro" id="IPR036371">
    <property type="entry name" value="TPK_B1-bd_sf"/>
</dbReference>
<dbReference type="EC" id="2.7.6.2" evidence="5"/>
<dbReference type="PANTHER" id="PTHR41299">
    <property type="entry name" value="THIAMINE PYROPHOSPHOKINASE"/>
    <property type="match status" value="1"/>
</dbReference>
<dbReference type="InterPro" id="IPR006282">
    <property type="entry name" value="Thi_PPkinase"/>
</dbReference>
<dbReference type="GO" id="GO:0005524">
    <property type="term" value="F:ATP binding"/>
    <property type="evidence" value="ECO:0007669"/>
    <property type="project" value="UniProtKB-KW"/>
</dbReference>
<protein>
    <recommendedName>
        <fullName evidence="5">Thiamine diphosphokinase</fullName>
        <ecNumber evidence="5">2.7.6.2</ecNumber>
    </recommendedName>
</protein>
<name>A0A1H3JXD0_9RHOB</name>
<dbReference type="InterPro" id="IPR007371">
    <property type="entry name" value="TPK_catalytic"/>
</dbReference>
<dbReference type="GO" id="GO:0009229">
    <property type="term" value="P:thiamine diphosphate biosynthetic process"/>
    <property type="evidence" value="ECO:0007669"/>
    <property type="project" value="InterPro"/>
</dbReference>
<dbReference type="STRING" id="576131.SAMN05444486_102203"/>
<dbReference type="SUPFAM" id="SSF63999">
    <property type="entry name" value="Thiamin pyrophosphokinase, catalytic domain"/>
    <property type="match status" value="1"/>
</dbReference>
<dbReference type="EMBL" id="FNPR01000002">
    <property type="protein sequence ID" value="SDY44145.1"/>
    <property type="molecule type" value="Genomic_DNA"/>
</dbReference>
<organism evidence="8 9">
    <name type="scientific">Lentibacter algarum</name>
    <dbReference type="NCBI Taxonomy" id="576131"/>
    <lineage>
        <taxon>Bacteria</taxon>
        <taxon>Pseudomonadati</taxon>
        <taxon>Pseudomonadota</taxon>
        <taxon>Alphaproteobacteria</taxon>
        <taxon>Rhodobacterales</taxon>
        <taxon>Roseobacteraceae</taxon>
        <taxon>Lentibacter</taxon>
    </lineage>
</organism>
<dbReference type="InterPro" id="IPR007373">
    <property type="entry name" value="Thiamin_PyroPKinase_B1-bd"/>
</dbReference>
<evidence type="ECO:0000259" key="6">
    <source>
        <dbReference type="Pfam" id="PF04263"/>
    </source>
</evidence>
<keyword evidence="4" id="KW-0067">ATP-binding</keyword>
<dbReference type="GO" id="GO:0030975">
    <property type="term" value="F:thiamine binding"/>
    <property type="evidence" value="ECO:0007669"/>
    <property type="project" value="InterPro"/>
</dbReference>
<feature type="domain" description="Thiamin pyrophosphokinase catalytic" evidence="6">
    <location>
        <begin position="35"/>
        <end position="121"/>
    </location>
</feature>
<dbReference type="Proteomes" id="UP000199026">
    <property type="component" value="Unassembled WGS sequence"/>
</dbReference>
<reference evidence="8 9" key="1">
    <citation type="submission" date="2016-10" db="EMBL/GenBank/DDBJ databases">
        <authorList>
            <person name="de Groot N.N."/>
        </authorList>
    </citation>
    <scope>NUCLEOTIDE SEQUENCE [LARGE SCALE GENOMIC DNA]</scope>
    <source>
        <strain evidence="8 9">DSM 24677</strain>
    </source>
</reference>
<dbReference type="CDD" id="cd07995">
    <property type="entry name" value="TPK"/>
    <property type="match status" value="1"/>
</dbReference>
<feature type="domain" description="Thiamin pyrophosphokinase thiamin-binding" evidence="7">
    <location>
        <begin position="146"/>
        <end position="197"/>
    </location>
</feature>
<evidence type="ECO:0000259" key="7">
    <source>
        <dbReference type="Pfam" id="PF04265"/>
    </source>
</evidence>
<dbReference type="Gene3D" id="3.40.50.10240">
    <property type="entry name" value="Thiamin pyrophosphokinase, catalytic domain"/>
    <property type="match status" value="1"/>
</dbReference>
<dbReference type="NCBIfam" id="TIGR01378">
    <property type="entry name" value="thi_PPkinase"/>
    <property type="match status" value="1"/>
</dbReference>
<evidence type="ECO:0000256" key="3">
    <source>
        <dbReference type="ARBA" id="ARBA00022777"/>
    </source>
</evidence>
<dbReference type="Pfam" id="PF04263">
    <property type="entry name" value="TPK_catalytic"/>
    <property type="match status" value="1"/>
</dbReference>
<dbReference type="OrthoDB" id="7057856at2"/>
<dbReference type="PANTHER" id="PTHR41299:SF1">
    <property type="entry name" value="THIAMINE PYROPHOSPHOKINASE"/>
    <property type="match status" value="1"/>
</dbReference>